<organism evidence="2 3">
    <name type="scientific">Phytophthora citrophthora</name>
    <dbReference type="NCBI Taxonomy" id="4793"/>
    <lineage>
        <taxon>Eukaryota</taxon>
        <taxon>Sar</taxon>
        <taxon>Stramenopiles</taxon>
        <taxon>Oomycota</taxon>
        <taxon>Peronosporomycetes</taxon>
        <taxon>Peronosporales</taxon>
        <taxon>Peronosporaceae</taxon>
        <taxon>Phytophthora</taxon>
    </lineage>
</organism>
<proteinExistence type="predicted"/>
<dbReference type="Proteomes" id="UP001259832">
    <property type="component" value="Unassembled WGS sequence"/>
</dbReference>
<comment type="caution">
    <text evidence="2">The sequence shown here is derived from an EMBL/GenBank/DDBJ whole genome shotgun (WGS) entry which is preliminary data.</text>
</comment>
<evidence type="ECO:0000313" key="2">
    <source>
        <dbReference type="EMBL" id="KAK1930460.1"/>
    </source>
</evidence>
<dbReference type="EMBL" id="JASMQC010000039">
    <property type="protein sequence ID" value="KAK1930460.1"/>
    <property type="molecule type" value="Genomic_DNA"/>
</dbReference>
<keyword evidence="3" id="KW-1185">Reference proteome</keyword>
<dbReference type="AlphaFoldDB" id="A0AAD9G2J5"/>
<protein>
    <submittedName>
        <fullName evidence="2">Uncharacterized protein</fullName>
    </submittedName>
</protein>
<accession>A0AAD9G2J5</accession>
<reference evidence="2" key="1">
    <citation type="submission" date="2023-08" db="EMBL/GenBank/DDBJ databases">
        <title>Reference Genome Resource for the Citrus Pathogen Phytophthora citrophthora.</title>
        <authorList>
            <person name="Moller H."/>
            <person name="Coetzee B."/>
            <person name="Rose L.J."/>
            <person name="Van Niekerk J.M."/>
        </authorList>
    </citation>
    <scope>NUCLEOTIDE SEQUENCE</scope>
    <source>
        <strain evidence="2">STE-U-9442</strain>
    </source>
</reference>
<sequence>MVRQPILEVADIPYADGYAVTNNPCETLNVLLKKYTRRRRYYMQRLLKISQKVVHDAKILQPTRENSMLQPTTTVVKAANSMIATGRLVVFATENASQCRVKHVRSPGEASEENILEEFCVTMDEPFRAASETSETQEESELLLGSA</sequence>
<feature type="region of interest" description="Disordered" evidence="1">
    <location>
        <begin position="128"/>
        <end position="147"/>
    </location>
</feature>
<name>A0AAD9G2J5_9STRA</name>
<evidence type="ECO:0000313" key="3">
    <source>
        <dbReference type="Proteomes" id="UP001259832"/>
    </source>
</evidence>
<evidence type="ECO:0000256" key="1">
    <source>
        <dbReference type="SAM" id="MobiDB-lite"/>
    </source>
</evidence>
<gene>
    <name evidence="2" type="ORF">P3T76_014131</name>
</gene>